<dbReference type="AlphaFoldDB" id="A0A8X6YX09"/>
<dbReference type="EMBL" id="BMAV01023609">
    <property type="protein sequence ID" value="GFY79512.1"/>
    <property type="molecule type" value="Genomic_DNA"/>
</dbReference>
<comment type="caution">
    <text evidence="1">The sequence shown here is derived from an EMBL/GenBank/DDBJ whole genome shotgun (WGS) entry which is preliminary data.</text>
</comment>
<accession>A0A8X6YX09</accession>
<protein>
    <submittedName>
        <fullName evidence="1">Uncharacterized protein</fullName>
    </submittedName>
</protein>
<proteinExistence type="predicted"/>
<sequence length="103" mass="11374">MFLRVVCKEDGRTITKCASLKNGEGLCKWSANTGCSLYAASSRGSANSELFPMCLWNNADRRSQKEIALARSFTKGRGAFGADRCVAINRRRKILCKCCFPTV</sequence>
<organism evidence="1 2">
    <name type="scientific">Trichonephila inaurata madagascariensis</name>
    <dbReference type="NCBI Taxonomy" id="2747483"/>
    <lineage>
        <taxon>Eukaryota</taxon>
        <taxon>Metazoa</taxon>
        <taxon>Ecdysozoa</taxon>
        <taxon>Arthropoda</taxon>
        <taxon>Chelicerata</taxon>
        <taxon>Arachnida</taxon>
        <taxon>Araneae</taxon>
        <taxon>Araneomorphae</taxon>
        <taxon>Entelegynae</taxon>
        <taxon>Araneoidea</taxon>
        <taxon>Nephilidae</taxon>
        <taxon>Trichonephila</taxon>
        <taxon>Trichonephila inaurata</taxon>
    </lineage>
</organism>
<keyword evidence="2" id="KW-1185">Reference proteome</keyword>
<dbReference type="Proteomes" id="UP000886998">
    <property type="component" value="Unassembled WGS sequence"/>
</dbReference>
<evidence type="ECO:0000313" key="2">
    <source>
        <dbReference type="Proteomes" id="UP000886998"/>
    </source>
</evidence>
<gene>
    <name evidence="1" type="ORF">TNIN_3311</name>
</gene>
<evidence type="ECO:0000313" key="1">
    <source>
        <dbReference type="EMBL" id="GFY79512.1"/>
    </source>
</evidence>
<reference evidence="1" key="1">
    <citation type="submission" date="2020-08" db="EMBL/GenBank/DDBJ databases">
        <title>Multicomponent nature underlies the extraordinary mechanical properties of spider dragline silk.</title>
        <authorList>
            <person name="Kono N."/>
            <person name="Nakamura H."/>
            <person name="Mori M."/>
            <person name="Yoshida Y."/>
            <person name="Ohtoshi R."/>
            <person name="Malay A.D."/>
            <person name="Moran D.A.P."/>
            <person name="Tomita M."/>
            <person name="Numata K."/>
            <person name="Arakawa K."/>
        </authorList>
    </citation>
    <scope>NUCLEOTIDE SEQUENCE</scope>
</reference>
<name>A0A8X6YX09_9ARAC</name>